<keyword evidence="3" id="KW-0804">Transcription</keyword>
<feature type="region of interest" description="Disordered" evidence="5">
    <location>
        <begin position="1"/>
        <end position="21"/>
    </location>
</feature>
<dbReference type="Proteomes" id="UP000191672">
    <property type="component" value="Unassembled WGS sequence"/>
</dbReference>
<dbReference type="InterPro" id="IPR051127">
    <property type="entry name" value="Fungal_SecMet_Regulators"/>
</dbReference>
<dbReference type="InterPro" id="IPR007219">
    <property type="entry name" value="XnlR_reg_dom"/>
</dbReference>
<protein>
    <recommendedName>
        <fullName evidence="6">Xylanolytic transcriptional activator regulatory domain-containing protein</fullName>
    </recommendedName>
</protein>
<dbReference type="PANTHER" id="PTHR47424:SF3">
    <property type="entry name" value="REGULATORY PROTEIN GAL4"/>
    <property type="match status" value="1"/>
</dbReference>
<name>A0A1V6PPL9_9EURO</name>
<evidence type="ECO:0000256" key="3">
    <source>
        <dbReference type="ARBA" id="ARBA00023163"/>
    </source>
</evidence>
<dbReference type="STRING" id="416450.A0A1V6PPL9"/>
<dbReference type="Pfam" id="PF04082">
    <property type="entry name" value="Fungal_trans"/>
    <property type="match status" value="1"/>
</dbReference>
<comment type="caution">
    <text evidence="7">The sequence shown here is derived from an EMBL/GenBank/DDBJ whole genome shotgun (WGS) entry which is preliminary data.</text>
</comment>
<dbReference type="AlphaFoldDB" id="A0A1V6PPL9"/>
<evidence type="ECO:0000259" key="6">
    <source>
        <dbReference type="Pfam" id="PF04082"/>
    </source>
</evidence>
<proteinExistence type="predicted"/>
<evidence type="ECO:0000256" key="4">
    <source>
        <dbReference type="ARBA" id="ARBA00023242"/>
    </source>
</evidence>
<gene>
    <name evidence="7" type="ORF">PENANT_c074G00142</name>
</gene>
<dbReference type="CDD" id="cd12148">
    <property type="entry name" value="fungal_TF_MHR"/>
    <property type="match status" value="1"/>
</dbReference>
<dbReference type="PANTHER" id="PTHR47424">
    <property type="entry name" value="REGULATORY PROTEIN GAL4"/>
    <property type="match status" value="1"/>
</dbReference>
<keyword evidence="8" id="KW-1185">Reference proteome</keyword>
<keyword evidence="2" id="KW-0238">DNA-binding</keyword>
<dbReference type="GO" id="GO:0006351">
    <property type="term" value="P:DNA-templated transcription"/>
    <property type="evidence" value="ECO:0007669"/>
    <property type="project" value="InterPro"/>
</dbReference>
<evidence type="ECO:0000256" key="5">
    <source>
        <dbReference type="SAM" id="MobiDB-lite"/>
    </source>
</evidence>
<feature type="domain" description="Xylanolytic transcriptional activator regulatory" evidence="6">
    <location>
        <begin position="1"/>
        <end position="57"/>
    </location>
</feature>
<reference evidence="8" key="1">
    <citation type="journal article" date="2017" name="Nat. Microbiol.">
        <title>Global analysis of biosynthetic gene clusters reveals vast potential of secondary metabolite production in Penicillium species.</title>
        <authorList>
            <person name="Nielsen J.C."/>
            <person name="Grijseels S."/>
            <person name="Prigent S."/>
            <person name="Ji B."/>
            <person name="Dainat J."/>
            <person name="Nielsen K.F."/>
            <person name="Frisvad J.C."/>
            <person name="Workman M."/>
            <person name="Nielsen J."/>
        </authorList>
    </citation>
    <scope>NUCLEOTIDE SEQUENCE [LARGE SCALE GENOMIC DNA]</scope>
    <source>
        <strain evidence="8">IBT 31811</strain>
    </source>
</reference>
<dbReference type="GO" id="GO:0008270">
    <property type="term" value="F:zinc ion binding"/>
    <property type="evidence" value="ECO:0007669"/>
    <property type="project" value="InterPro"/>
</dbReference>
<dbReference type="EMBL" id="MDYN01000074">
    <property type="protein sequence ID" value="OQD78871.1"/>
    <property type="molecule type" value="Genomic_DNA"/>
</dbReference>
<dbReference type="GO" id="GO:0003677">
    <property type="term" value="F:DNA binding"/>
    <property type="evidence" value="ECO:0007669"/>
    <property type="project" value="UniProtKB-KW"/>
</dbReference>
<keyword evidence="1" id="KW-0805">Transcription regulation</keyword>
<evidence type="ECO:0000313" key="8">
    <source>
        <dbReference type="Proteomes" id="UP000191672"/>
    </source>
</evidence>
<evidence type="ECO:0000313" key="7">
    <source>
        <dbReference type="EMBL" id="OQD78871.1"/>
    </source>
</evidence>
<evidence type="ECO:0000256" key="2">
    <source>
        <dbReference type="ARBA" id="ARBA00023125"/>
    </source>
</evidence>
<keyword evidence="4" id="KW-0539">Nucleus</keyword>
<evidence type="ECO:0000256" key="1">
    <source>
        <dbReference type="ARBA" id="ARBA00023015"/>
    </source>
</evidence>
<sequence length="359" mass="40290">MAQSLGLHKPAATTSSTQGFTLGREPETLHERLWWSCFALEKLMQLECGRPSIIERSYDSLSVYYTFDQRSGQSLPYFRFQGGSAEMLGVVTKLDQELLEWASLLPDPLKPWSTSTECARDEQKLIATFLSQQYYHAQLSVMRVAVIFPQKSLEREVMKNKNDLPNYFRLLDGASICANAARSIVAQSLHLADSRLRSMLLAASPTYLAAVVLALGVLQQPSSRLVRSDVEILASATEFVESWYLHRGFSFAFTQTCTQLRERVVSIFKRPDSSVQDPQTETTALYGFETIAGQHRWPDATRSINHSLPSGGQGPQGFEASDATKLSADIFGNFEFEDLWTMTDLDLTIHHERPSSVET</sequence>
<accession>A0A1V6PPL9</accession>
<organism evidence="7 8">
    <name type="scientific">Penicillium antarcticum</name>
    <dbReference type="NCBI Taxonomy" id="416450"/>
    <lineage>
        <taxon>Eukaryota</taxon>
        <taxon>Fungi</taxon>
        <taxon>Dikarya</taxon>
        <taxon>Ascomycota</taxon>
        <taxon>Pezizomycotina</taxon>
        <taxon>Eurotiomycetes</taxon>
        <taxon>Eurotiomycetidae</taxon>
        <taxon>Eurotiales</taxon>
        <taxon>Aspergillaceae</taxon>
        <taxon>Penicillium</taxon>
    </lineage>
</organism>